<dbReference type="SMART" id="SM00418">
    <property type="entry name" value="HTH_ARSR"/>
    <property type="match status" value="1"/>
</dbReference>
<evidence type="ECO:0000313" key="3">
    <source>
        <dbReference type="Proteomes" id="UP000619260"/>
    </source>
</evidence>
<proteinExistence type="predicted"/>
<dbReference type="AlphaFoldDB" id="A0A8J3YQ00"/>
<evidence type="ECO:0000313" key="2">
    <source>
        <dbReference type="EMBL" id="GIJ47855.1"/>
    </source>
</evidence>
<dbReference type="Gene3D" id="6.10.140.2180">
    <property type="match status" value="1"/>
</dbReference>
<protein>
    <recommendedName>
        <fullName evidence="1">HTH arsR-type domain-containing protein</fullName>
    </recommendedName>
</protein>
<feature type="domain" description="HTH arsR-type" evidence="1">
    <location>
        <begin position="2"/>
        <end position="86"/>
    </location>
</feature>
<organism evidence="2 3">
    <name type="scientific">Virgisporangium aliadipatigenens</name>
    <dbReference type="NCBI Taxonomy" id="741659"/>
    <lineage>
        <taxon>Bacteria</taxon>
        <taxon>Bacillati</taxon>
        <taxon>Actinomycetota</taxon>
        <taxon>Actinomycetes</taxon>
        <taxon>Micromonosporales</taxon>
        <taxon>Micromonosporaceae</taxon>
        <taxon>Virgisporangium</taxon>
    </lineage>
</organism>
<evidence type="ECO:0000259" key="1">
    <source>
        <dbReference type="SMART" id="SM00418"/>
    </source>
</evidence>
<dbReference type="Proteomes" id="UP000619260">
    <property type="component" value="Unassembled WGS sequence"/>
</dbReference>
<reference evidence="2" key="1">
    <citation type="submission" date="2021-01" db="EMBL/GenBank/DDBJ databases">
        <title>Whole genome shotgun sequence of Virgisporangium aliadipatigenens NBRC 105644.</title>
        <authorList>
            <person name="Komaki H."/>
            <person name="Tamura T."/>
        </authorList>
    </citation>
    <scope>NUCLEOTIDE SEQUENCE</scope>
    <source>
        <strain evidence="2">NBRC 105644</strain>
    </source>
</reference>
<dbReference type="InterPro" id="IPR011991">
    <property type="entry name" value="ArsR-like_HTH"/>
</dbReference>
<dbReference type="GO" id="GO:0003700">
    <property type="term" value="F:DNA-binding transcription factor activity"/>
    <property type="evidence" value="ECO:0007669"/>
    <property type="project" value="InterPro"/>
</dbReference>
<accession>A0A8J3YQ00</accession>
<gene>
    <name evidence="2" type="ORF">Val02_47410</name>
</gene>
<dbReference type="InterPro" id="IPR036388">
    <property type="entry name" value="WH-like_DNA-bd_sf"/>
</dbReference>
<dbReference type="RefSeq" id="WP_203901362.1">
    <property type="nucleotide sequence ID" value="NZ_BOPF01000018.1"/>
</dbReference>
<comment type="caution">
    <text evidence="2">The sequence shown here is derived from an EMBL/GenBank/DDBJ whole genome shotgun (WGS) entry which is preliminary data.</text>
</comment>
<dbReference type="InterPro" id="IPR036390">
    <property type="entry name" value="WH_DNA-bd_sf"/>
</dbReference>
<dbReference type="Pfam" id="PF12840">
    <property type="entry name" value="HTH_20"/>
    <property type="match status" value="1"/>
</dbReference>
<dbReference type="CDD" id="cd00090">
    <property type="entry name" value="HTH_ARSR"/>
    <property type="match status" value="1"/>
</dbReference>
<sequence>MATADLLLHPVRLRIVQTLLDGRPLTTAQLREELPEIPVATMYRQIAVLVDAEVLDVVDERRVRGTVERTYRLRRERVEIDAAARAAMSTEDHRRAFTVFVGGLLGDFDRYLAGEPADPTADGVTYQQAPVYLTDEEYRAMLAEIQASVTARMGHEPGPGRVRRMVSLVSVPTGPR</sequence>
<dbReference type="EMBL" id="BOPF01000018">
    <property type="protein sequence ID" value="GIJ47855.1"/>
    <property type="molecule type" value="Genomic_DNA"/>
</dbReference>
<dbReference type="InterPro" id="IPR001845">
    <property type="entry name" value="HTH_ArsR_DNA-bd_dom"/>
</dbReference>
<dbReference type="SUPFAM" id="SSF46785">
    <property type="entry name" value="Winged helix' DNA-binding domain"/>
    <property type="match status" value="1"/>
</dbReference>
<keyword evidence="3" id="KW-1185">Reference proteome</keyword>
<name>A0A8J3YQ00_9ACTN</name>
<dbReference type="Gene3D" id="1.10.10.10">
    <property type="entry name" value="Winged helix-like DNA-binding domain superfamily/Winged helix DNA-binding domain"/>
    <property type="match status" value="1"/>
</dbReference>